<evidence type="ECO:0000256" key="7">
    <source>
        <dbReference type="ARBA" id="ARBA00023049"/>
    </source>
</evidence>
<dbReference type="InterPro" id="IPR016047">
    <property type="entry name" value="M23ase_b-sheet_dom"/>
</dbReference>
<dbReference type="GO" id="GO:0004222">
    <property type="term" value="F:metalloendopeptidase activity"/>
    <property type="evidence" value="ECO:0007669"/>
    <property type="project" value="TreeGrafter"/>
</dbReference>
<dbReference type="SUPFAM" id="SSF51261">
    <property type="entry name" value="Duplicated hybrid motif"/>
    <property type="match status" value="1"/>
</dbReference>
<dbReference type="CDD" id="cd12797">
    <property type="entry name" value="M23_peptidase"/>
    <property type="match status" value="1"/>
</dbReference>
<keyword evidence="5" id="KW-0378">Hydrolase</keyword>
<feature type="chain" id="PRO_5013863524" evidence="8">
    <location>
        <begin position="26"/>
        <end position="402"/>
    </location>
</feature>
<evidence type="ECO:0000256" key="4">
    <source>
        <dbReference type="ARBA" id="ARBA00022723"/>
    </source>
</evidence>
<evidence type="ECO:0000256" key="8">
    <source>
        <dbReference type="SAM" id="SignalP"/>
    </source>
</evidence>
<evidence type="ECO:0000256" key="3">
    <source>
        <dbReference type="ARBA" id="ARBA00022670"/>
    </source>
</evidence>
<dbReference type="PANTHER" id="PTHR21666">
    <property type="entry name" value="PEPTIDASE-RELATED"/>
    <property type="match status" value="1"/>
</dbReference>
<dbReference type="InterPro" id="IPR045834">
    <property type="entry name" value="Csd3_N2"/>
</dbReference>
<comment type="cofactor">
    <cofactor evidence="1">
        <name>Zn(2+)</name>
        <dbReference type="ChEBI" id="CHEBI:29105"/>
    </cofactor>
</comment>
<proteinExistence type="predicted"/>
<evidence type="ECO:0000313" key="12">
    <source>
        <dbReference type="Proteomes" id="UP000229600"/>
    </source>
</evidence>
<keyword evidence="8" id="KW-0732">Signal</keyword>
<dbReference type="GO" id="GO:0030313">
    <property type="term" value="C:cell envelope"/>
    <property type="evidence" value="ECO:0007669"/>
    <property type="project" value="UniProtKB-SubCell"/>
</dbReference>
<keyword evidence="4" id="KW-0479">Metal-binding</keyword>
<evidence type="ECO:0000256" key="2">
    <source>
        <dbReference type="ARBA" id="ARBA00004196"/>
    </source>
</evidence>
<dbReference type="GO" id="GO:0006508">
    <property type="term" value="P:proteolysis"/>
    <property type="evidence" value="ECO:0007669"/>
    <property type="project" value="UniProtKB-KW"/>
</dbReference>
<keyword evidence="6" id="KW-0862">Zinc</keyword>
<feature type="domain" description="M23ase beta-sheet core" evidence="9">
    <location>
        <begin position="275"/>
        <end position="372"/>
    </location>
</feature>
<evidence type="ECO:0000256" key="6">
    <source>
        <dbReference type="ARBA" id="ARBA00022833"/>
    </source>
</evidence>
<dbReference type="PANTHER" id="PTHR21666:SF288">
    <property type="entry name" value="CELL DIVISION PROTEIN YTFB"/>
    <property type="match status" value="1"/>
</dbReference>
<dbReference type="Gene3D" id="3.10.450.350">
    <property type="match status" value="2"/>
</dbReference>
<evidence type="ECO:0000259" key="9">
    <source>
        <dbReference type="Pfam" id="PF01551"/>
    </source>
</evidence>
<dbReference type="Proteomes" id="UP000229600">
    <property type="component" value="Unassembled WGS sequence"/>
</dbReference>
<keyword evidence="7" id="KW-0482">Metalloprotease</keyword>
<sequence length="402" mass="44676">MQKIPLKTIIILPCLAILFSGCSFHVSKNGTETVEAKTQVPKVKLEDTFDIEKYQVEEGDTFANIMANYGVSYSDMLDIVSSSMEMYDLTKVVVGHEFRKYTKEKKLIKIEYDIDAEDYILIEKNSEGVAVSKKTIEYEVTVTSANATIDSSLFLAGSKVGISDETILGMAEILAWNIDFATQVQQGDSFSVVYEERTRNGNPSRPGNILAVSFTNSGVKHQAYRFVDSNEKEGYYDEKGNSLVRQFLRAPLHYSRITSGFAYARFHPILGKNTPHRAIDYAAPVGTPIMATADGTVTFAGWSTIGYGNFIDVKHNGIYSTQYAHLSRFGKGIKAGAHVQQGQIIGYVGSTGYSTGPHLHYQIKKNGHLVNPLEIELPAGDPIPEDQKEAFQKFIEPYKDRI</sequence>
<reference evidence="11 12" key="1">
    <citation type="submission" date="2017-09" db="EMBL/GenBank/DDBJ databases">
        <title>Depth-based differentiation of microbial function through sediment-hosted aquifers and enrichment of novel symbionts in the deep terrestrial subsurface.</title>
        <authorList>
            <person name="Probst A.J."/>
            <person name="Ladd B."/>
            <person name="Jarett J.K."/>
            <person name="Geller-Mcgrath D.E."/>
            <person name="Sieber C.M."/>
            <person name="Emerson J.B."/>
            <person name="Anantharaman K."/>
            <person name="Thomas B.C."/>
            <person name="Malmstrom R."/>
            <person name="Stieglmeier M."/>
            <person name="Klingl A."/>
            <person name="Woyke T."/>
            <person name="Ryan C.M."/>
            <person name="Banfield J.F."/>
        </authorList>
    </citation>
    <scope>NUCLEOTIDE SEQUENCE [LARGE SCALE GENOMIC DNA]</scope>
    <source>
        <strain evidence="11">CG11_big_fil_rev_8_21_14_0_20_39_34</strain>
    </source>
</reference>
<evidence type="ECO:0000313" key="11">
    <source>
        <dbReference type="EMBL" id="PIR04077.1"/>
    </source>
</evidence>
<evidence type="ECO:0000259" key="10">
    <source>
        <dbReference type="Pfam" id="PF19425"/>
    </source>
</evidence>
<gene>
    <name evidence="11" type="ORF">COV59_02745</name>
</gene>
<feature type="domain" description="Csd3-like second N-terminal" evidence="10">
    <location>
        <begin position="144"/>
        <end position="261"/>
    </location>
</feature>
<dbReference type="EMBL" id="PCWN01000007">
    <property type="protein sequence ID" value="PIR04077.1"/>
    <property type="molecule type" value="Genomic_DNA"/>
</dbReference>
<name>A0A2H0N5A8_9BACT</name>
<keyword evidence="3" id="KW-0645">Protease</keyword>
<dbReference type="GO" id="GO:0046872">
    <property type="term" value="F:metal ion binding"/>
    <property type="evidence" value="ECO:0007669"/>
    <property type="project" value="UniProtKB-KW"/>
</dbReference>
<comment type="caution">
    <text evidence="11">The sequence shown here is derived from an EMBL/GenBank/DDBJ whole genome shotgun (WGS) entry which is preliminary data.</text>
</comment>
<organism evidence="11 12">
    <name type="scientific">Candidatus Magasanikbacteria bacterium CG11_big_fil_rev_8_21_14_0_20_39_34</name>
    <dbReference type="NCBI Taxonomy" id="1974653"/>
    <lineage>
        <taxon>Bacteria</taxon>
        <taxon>Candidatus Magasanikiibacteriota</taxon>
    </lineage>
</organism>
<dbReference type="Pfam" id="PF01551">
    <property type="entry name" value="Peptidase_M23"/>
    <property type="match status" value="1"/>
</dbReference>
<dbReference type="PROSITE" id="PS51257">
    <property type="entry name" value="PROKAR_LIPOPROTEIN"/>
    <property type="match status" value="1"/>
</dbReference>
<dbReference type="Gene3D" id="2.70.70.10">
    <property type="entry name" value="Glucose Permease (Domain IIA)"/>
    <property type="match status" value="1"/>
</dbReference>
<dbReference type="InterPro" id="IPR050570">
    <property type="entry name" value="Cell_wall_metabolism_enzyme"/>
</dbReference>
<evidence type="ECO:0000256" key="1">
    <source>
        <dbReference type="ARBA" id="ARBA00001947"/>
    </source>
</evidence>
<accession>A0A2H0N5A8</accession>
<dbReference type="AlphaFoldDB" id="A0A2H0N5A8"/>
<feature type="signal peptide" evidence="8">
    <location>
        <begin position="1"/>
        <end position="25"/>
    </location>
</feature>
<evidence type="ECO:0000256" key="5">
    <source>
        <dbReference type="ARBA" id="ARBA00022801"/>
    </source>
</evidence>
<dbReference type="Pfam" id="PF19425">
    <property type="entry name" value="Csd3_N2"/>
    <property type="match status" value="1"/>
</dbReference>
<protein>
    <submittedName>
        <fullName evidence="11">Peptidase M23</fullName>
    </submittedName>
</protein>
<dbReference type="InterPro" id="IPR011055">
    <property type="entry name" value="Dup_hybrid_motif"/>
</dbReference>
<comment type="subcellular location">
    <subcellularLocation>
        <location evidence="2">Cell envelope</location>
    </subcellularLocation>
</comment>